<proteinExistence type="predicted"/>
<evidence type="ECO:0000313" key="1">
    <source>
        <dbReference type="EMBL" id="GAT42614.1"/>
    </source>
</evidence>
<reference evidence="1" key="1">
    <citation type="submission" date="2014-09" db="EMBL/GenBank/DDBJ databases">
        <title>Genome sequence of the luminous mushroom Mycena chlorophos for searching fungal bioluminescence genes.</title>
        <authorList>
            <person name="Tanaka Y."/>
            <person name="Kasuga D."/>
            <person name="Oba Y."/>
            <person name="Hase S."/>
            <person name="Sato K."/>
            <person name="Oba Y."/>
            <person name="Sakakibara Y."/>
        </authorList>
    </citation>
    <scope>NUCLEOTIDE SEQUENCE</scope>
</reference>
<dbReference type="EMBL" id="DF838116">
    <property type="protein sequence ID" value="GAT42614.1"/>
    <property type="molecule type" value="Genomic_DNA"/>
</dbReference>
<name>A0ABQ0KUP0_MYCCL</name>
<dbReference type="Proteomes" id="UP000815677">
    <property type="component" value="Unassembled WGS sequence"/>
</dbReference>
<sequence length="262" mass="30376">MWLVPRASFRPRARLGLEPRRYLSATLFCASAQNHTASERDEIPKPVRLPKKQAISRIRSMLSVEEPEWRQFAASLKHHFAFAGADLTRTWAHQDPQVKSSVFEAAEAALPQLRRAEDNWMLKSILIRHFSSLRYKYSRYPKEEKVSRSSVQWKGKTIPCPRNPTRTRIKRLRDLLGVDSREWYGIRASLRLVATMRRPLDWTSTKSGQNRIKIGLEILFMRSRTTAPFFDVPPTNGSHACSYTNTTAQFVATETEFIRRTD</sequence>
<accession>A0ABQ0KUP0</accession>
<gene>
    <name evidence="1" type="ORF">MCHLO_00324</name>
</gene>
<keyword evidence="2" id="KW-1185">Reference proteome</keyword>
<protein>
    <submittedName>
        <fullName evidence="1">Uncharacterized protein</fullName>
    </submittedName>
</protein>
<organism evidence="1 2">
    <name type="scientific">Mycena chlorophos</name>
    <name type="common">Agaric fungus</name>
    <name type="synonym">Agaricus chlorophos</name>
    <dbReference type="NCBI Taxonomy" id="658473"/>
    <lineage>
        <taxon>Eukaryota</taxon>
        <taxon>Fungi</taxon>
        <taxon>Dikarya</taxon>
        <taxon>Basidiomycota</taxon>
        <taxon>Agaricomycotina</taxon>
        <taxon>Agaricomycetes</taxon>
        <taxon>Agaricomycetidae</taxon>
        <taxon>Agaricales</taxon>
        <taxon>Marasmiineae</taxon>
        <taxon>Mycenaceae</taxon>
        <taxon>Mycena</taxon>
    </lineage>
</organism>
<evidence type="ECO:0000313" key="2">
    <source>
        <dbReference type="Proteomes" id="UP000815677"/>
    </source>
</evidence>